<name>A0A3B0ZBF4_9ZZZZ</name>
<dbReference type="AlphaFoldDB" id="A0A3B0ZBF4"/>
<organism evidence="1">
    <name type="scientific">hydrothermal vent metagenome</name>
    <dbReference type="NCBI Taxonomy" id="652676"/>
    <lineage>
        <taxon>unclassified sequences</taxon>
        <taxon>metagenomes</taxon>
        <taxon>ecological metagenomes</taxon>
    </lineage>
</organism>
<gene>
    <name evidence="1" type="ORF">MNBD_GAMMA21-1788</name>
</gene>
<evidence type="ECO:0000313" key="1">
    <source>
        <dbReference type="EMBL" id="VAW90708.1"/>
    </source>
</evidence>
<sequence length="73" mass="8138">MGTKLNGATTVHRCRIRSDVDNVVITNRNYSADASNAIASIAGTTTGCEWQHRPTHLQFLRIHTDCRDRNEIG</sequence>
<protein>
    <submittedName>
        <fullName evidence="1">Uncharacterized protein</fullName>
    </submittedName>
</protein>
<reference evidence="1" key="1">
    <citation type="submission" date="2018-06" db="EMBL/GenBank/DDBJ databases">
        <authorList>
            <person name="Zhirakovskaya E."/>
        </authorList>
    </citation>
    <scope>NUCLEOTIDE SEQUENCE</scope>
</reference>
<proteinExistence type="predicted"/>
<accession>A0A3B0ZBF4</accession>
<dbReference type="EMBL" id="UOFR01000003">
    <property type="protein sequence ID" value="VAW90708.1"/>
    <property type="molecule type" value="Genomic_DNA"/>
</dbReference>